<dbReference type="Gene3D" id="1.20.90.10">
    <property type="entry name" value="Phospholipase A2 domain"/>
    <property type="match status" value="1"/>
</dbReference>
<feature type="binding site" evidence="4">
    <location>
        <position position="58"/>
    </location>
    <ligand>
        <name>Ca(2+)</name>
        <dbReference type="ChEBI" id="CHEBI:29108"/>
    </ligand>
</feature>
<keyword evidence="4" id="KW-0479">Metal-binding</keyword>
<keyword evidence="4" id="KW-0106">Calcium</keyword>
<dbReference type="GO" id="GO:0016042">
    <property type="term" value="P:lipid catabolic process"/>
    <property type="evidence" value="ECO:0007669"/>
    <property type="project" value="InterPro"/>
</dbReference>
<dbReference type="GO" id="GO:0047498">
    <property type="term" value="F:calcium-dependent phospholipase A2 activity"/>
    <property type="evidence" value="ECO:0007669"/>
    <property type="project" value="TreeGrafter"/>
</dbReference>
<feature type="binding site" evidence="4">
    <location>
        <position position="60"/>
    </location>
    <ligand>
        <name>Ca(2+)</name>
        <dbReference type="ChEBI" id="CHEBI:29108"/>
    </ligand>
</feature>
<reference evidence="7" key="1">
    <citation type="submission" date="2021-10" db="EMBL/GenBank/DDBJ databases">
        <title>Tropical sea cucumber genome reveals ecological adaptation and Cuvierian tubules defense mechanism.</title>
        <authorList>
            <person name="Chen T."/>
        </authorList>
    </citation>
    <scope>NUCLEOTIDE SEQUENCE</scope>
    <source>
        <strain evidence="7">Nanhai2018</strain>
        <tissue evidence="7">Muscle</tissue>
    </source>
</reference>
<proteinExistence type="predicted"/>
<dbReference type="EMBL" id="JAIZAY010000006">
    <property type="protein sequence ID" value="KAJ8040963.1"/>
    <property type="molecule type" value="Genomic_DNA"/>
</dbReference>
<feature type="signal peptide" evidence="5">
    <location>
        <begin position="1"/>
        <end position="20"/>
    </location>
</feature>
<keyword evidence="3" id="KW-1015">Disulfide bond</keyword>
<dbReference type="GO" id="GO:0005543">
    <property type="term" value="F:phospholipid binding"/>
    <property type="evidence" value="ECO:0007669"/>
    <property type="project" value="TreeGrafter"/>
</dbReference>
<keyword evidence="2" id="KW-0964">Secreted</keyword>
<feature type="domain" description="Phospholipase A2-like central" evidence="6">
    <location>
        <begin position="29"/>
        <end position="71"/>
    </location>
</feature>
<dbReference type="InterPro" id="IPR001211">
    <property type="entry name" value="PLA2"/>
</dbReference>
<gene>
    <name evidence="7" type="ORF">HOLleu_15426</name>
</gene>
<evidence type="ECO:0000256" key="1">
    <source>
        <dbReference type="ARBA" id="ARBA00004613"/>
    </source>
</evidence>
<keyword evidence="8" id="KW-1185">Reference proteome</keyword>
<protein>
    <submittedName>
        <fullName evidence="7">Basic phospholipase A2 S11-61</fullName>
    </submittedName>
</protein>
<dbReference type="PANTHER" id="PTHR11716">
    <property type="entry name" value="PHOSPHOLIPASE A2 FAMILY MEMBER"/>
    <property type="match status" value="1"/>
</dbReference>
<organism evidence="7 8">
    <name type="scientific">Holothuria leucospilota</name>
    <name type="common">Black long sea cucumber</name>
    <name type="synonym">Mertensiothuria leucospilota</name>
    <dbReference type="NCBI Taxonomy" id="206669"/>
    <lineage>
        <taxon>Eukaryota</taxon>
        <taxon>Metazoa</taxon>
        <taxon>Echinodermata</taxon>
        <taxon>Eleutherozoa</taxon>
        <taxon>Echinozoa</taxon>
        <taxon>Holothuroidea</taxon>
        <taxon>Aspidochirotacea</taxon>
        <taxon>Aspidochirotida</taxon>
        <taxon>Holothuriidae</taxon>
        <taxon>Holothuria</taxon>
    </lineage>
</organism>
<dbReference type="AlphaFoldDB" id="A0A9Q1HD61"/>
<evidence type="ECO:0000256" key="2">
    <source>
        <dbReference type="ARBA" id="ARBA00022525"/>
    </source>
</evidence>
<evidence type="ECO:0000256" key="4">
    <source>
        <dbReference type="PIRSR" id="PIRSR601211-2"/>
    </source>
</evidence>
<comment type="caution">
    <text evidence="7">The sequence shown here is derived from an EMBL/GenBank/DDBJ whole genome shotgun (WGS) entry which is preliminary data.</text>
</comment>
<feature type="chain" id="PRO_5040369198" evidence="5">
    <location>
        <begin position="21"/>
        <end position="93"/>
    </location>
</feature>
<dbReference type="GO" id="GO:0006644">
    <property type="term" value="P:phospholipid metabolic process"/>
    <property type="evidence" value="ECO:0007669"/>
    <property type="project" value="InterPro"/>
</dbReference>
<dbReference type="InterPro" id="IPR036444">
    <property type="entry name" value="PLipase_A2_dom_sf"/>
</dbReference>
<evidence type="ECO:0000256" key="5">
    <source>
        <dbReference type="SAM" id="SignalP"/>
    </source>
</evidence>
<sequence>MDPNLKFYFMTALLVPVFSAIPTERRNIYQFGKMIGCLNEEQVITSWDKYDGYGCYCGIGGRGKPVDETDSSGQGLPPVSFAVPRMCRSGVRM</sequence>
<keyword evidence="5" id="KW-0732">Signal</keyword>
<dbReference type="GO" id="GO:0050482">
    <property type="term" value="P:arachidonate secretion"/>
    <property type="evidence" value="ECO:0007669"/>
    <property type="project" value="InterPro"/>
</dbReference>
<evidence type="ECO:0000313" key="8">
    <source>
        <dbReference type="Proteomes" id="UP001152320"/>
    </source>
</evidence>
<name>A0A9Q1HD61_HOLLE</name>
<dbReference type="Proteomes" id="UP001152320">
    <property type="component" value="Chromosome 6"/>
</dbReference>
<feature type="binding site" evidence="4">
    <location>
        <position position="56"/>
    </location>
    <ligand>
        <name>Ca(2+)</name>
        <dbReference type="ChEBI" id="CHEBI:29108"/>
    </ligand>
</feature>
<dbReference type="Pfam" id="PF00068">
    <property type="entry name" value="Phospholip_A2_1"/>
    <property type="match status" value="1"/>
</dbReference>
<dbReference type="SUPFAM" id="SSF48619">
    <property type="entry name" value="Phospholipase A2, PLA2"/>
    <property type="match status" value="1"/>
</dbReference>
<comment type="cofactor">
    <cofactor evidence="4">
        <name>Ca(2+)</name>
        <dbReference type="ChEBI" id="CHEBI:29108"/>
    </cofactor>
    <text evidence="4">Binds 1 Ca(2+) ion per subunit.</text>
</comment>
<evidence type="ECO:0000313" key="7">
    <source>
        <dbReference type="EMBL" id="KAJ8040963.1"/>
    </source>
</evidence>
<evidence type="ECO:0000256" key="3">
    <source>
        <dbReference type="ARBA" id="ARBA00023157"/>
    </source>
</evidence>
<dbReference type="InterPro" id="IPR016090">
    <property type="entry name" value="PLA2-like_dom"/>
</dbReference>
<evidence type="ECO:0000259" key="6">
    <source>
        <dbReference type="Pfam" id="PF00068"/>
    </source>
</evidence>
<comment type="subcellular location">
    <subcellularLocation>
        <location evidence="1">Secreted</location>
    </subcellularLocation>
</comment>
<dbReference type="GO" id="GO:0005576">
    <property type="term" value="C:extracellular region"/>
    <property type="evidence" value="ECO:0007669"/>
    <property type="project" value="UniProtKB-SubCell"/>
</dbReference>
<dbReference type="GO" id="GO:0005509">
    <property type="term" value="F:calcium ion binding"/>
    <property type="evidence" value="ECO:0007669"/>
    <property type="project" value="InterPro"/>
</dbReference>
<dbReference type="PANTHER" id="PTHR11716:SF100">
    <property type="entry name" value="PHOSPHOLIPASE A2"/>
    <property type="match status" value="1"/>
</dbReference>
<accession>A0A9Q1HD61</accession>